<dbReference type="SUPFAM" id="SSF53474">
    <property type="entry name" value="alpha/beta-Hydrolases"/>
    <property type="match status" value="1"/>
</dbReference>
<dbReference type="OrthoDB" id="8208091at2"/>
<dbReference type="GO" id="GO:0016787">
    <property type="term" value="F:hydrolase activity"/>
    <property type="evidence" value="ECO:0007669"/>
    <property type="project" value="UniProtKB-KW"/>
</dbReference>
<dbReference type="RefSeq" id="WP_047251459.1">
    <property type="nucleotide sequence ID" value="NZ_CP011367.1"/>
</dbReference>
<dbReference type="EMBL" id="CP011367">
    <property type="protein sequence ID" value="AKJ95548.1"/>
    <property type="molecule type" value="Genomic_DNA"/>
</dbReference>
<feature type="chain" id="PRO_5002553815" evidence="1">
    <location>
        <begin position="24"/>
        <end position="301"/>
    </location>
</feature>
<organism evidence="3 4">
    <name type="scientific">Thioalkalivibrio versutus</name>
    <dbReference type="NCBI Taxonomy" id="106634"/>
    <lineage>
        <taxon>Bacteria</taxon>
        <taxon>Pseudomonadati</taxon>
        <taxon>Pseudomonadota</taxon>
        <taxon>Gammaproteobacteria</taxon>
        <taxon>Chromatiales</taxon>
        <taxon>Ectothiorhodospiraceae</taxon>
        <taxon>Thioalkalivibrio</taxon>
    </lineage>
</organism>
<dbReference type="Gene3D" id="3.40.50.1820">
    <property type="entry name" value="alpha/beta hydrolase"/>
    <property type="match status" value="1"/>
</dbReference>
<protein>
    <submittedName>
        <fullName evidence="3">Alpha/beta hydrolase fold protein</fullName>
    </submittedName>
</protein>
<feature type="signal peptide" evidence="1">
    <location>
        <begin position="1"/>
        <end position="23"/>
    </location>
</feature>
<keyword evidence="1" id="KW-0732">Signal</keyword>
<keyword evidence="3" id="KW-0378">Hydrolase</keyword>
<evidence type="ECO:0000313" key="3">
    <source>
        <dbReference type="EMBL" id="AKJ95548.1"/>
    </source>
</evidence>
<name>A0A0G3G2S5_9GAMM</name>
<dbReference type="InterPro" id="IPR000073">
    <property type="entry name" value="AB_hydrolase_1"/>
</dbReference>
<feature type="domain" description="AB hydrolase-1" evidence="2">
    <location>
        <begin position="53"/>
        <end position="291"/>
    </location>
</feature>
<reference evidence="3 4" key="1">
    <citation type="submission" date="2015-04" db="EMBL/GenBank/DDBJ databases">
        <title>Complete Sequence for the Genome of the Thioalkalivibrio versutus D301.</title>
        <authorList>
            <person name="Mu T."/>
            <person name="Zhou J."/>
            <person name="Xu X."/>
        </authorList>
    </citation>
    <scope>NUCLEOTIDE SEQUENCE [LARGE SCALE GENOMIC DNA]</scope>
    <source>
        <strain evidence="3 4">D301</strain>
    </source>
</reference>
<evidence type="ECO:0000256" key="1">
    <source>
        <dbReference type="SAM" id="SignalP"/>
    </source>
</evidence>
<proteinExistence type="predicted"/>
<dbReference type="Pfam" id="PF12697">
    <property type="entry name" value="Abhydrolase_6"/>
    <property type="match status" value="1"/>
</dbReference>
<dbReference type="PATRIC" id="fig|106634.4.peg.1914"/>
<dbReference type="KEGG" id="tvr:TVD_09345"/>
<accession>A0A0G3G2S5</accession>
<evidence type="ECO:0000259" key="2">
    <source>
        <dbReference type="Pfam" id="PF12697"/>
    </source>
</evidence>
<dbReference type="STRING" id="106634.TVD_09345"/>
<evidence type="ECO:0000313" key="4">
    <source>
        <dbReference type="Proteomes" id="UP000064201"/>
    </source>
</evidence>
<dbReference type="Proteomes" id="UP000064201">
    <property type="component" value="Chromosome"/>
</dbReference>
<keyword evidence="4" id="KW-1185">Reference proteome</keyword>
<sequence length="301" mass="33162">MTRWIATAALAAAALFVAPAALAAEKVTLEHDDLTLVGHMKEGMGASPSDGVVLMLHGTLAHGRMEVMAGVQDLLAEHGLNSLSINLSYGIDAREGMFECDAPVRHGVDDHLQEVSLWHEWLQDEGYGPVTLFGHSRGANQVARYLTEHDPDGIRALVLVAASTFDEDEAAAEFEEQSGLPLQVMLDRARELQRMNQEETLMEDVRFLYCEELDVTPRAFLGYYEPTRQNDTPSVIRGMQIPTLVIVGSEDDVVPDLPQKVEAVKDSGDITLMTVDGADHFFRDFFADDVADFTADFIDQN</sequence>
<gene>
    <name evidence="3" type="ORF">TVD_09345</name>
</gene>
<dbReference type="PANTHER" id="PTHR42886:SF29">
    <property type="entry name" value="PUMMELIG, ISOFORM A"/>
    <property type="match status" value="1"/>
</dbReference>
<dbReference type="InterPro" id="IPR029058">
    <property type="entry name" value="AB_hydrolase_fold"/>
</dbReference>
<dbReference type="PANTHER" id="PTHR42886">
    <property type="entry name" value="RE40534P-RELATED"/>
    <property type="match status" value="1"/>
</dbReference>
<dbReference type="AlphaFoldDB" id="A0A0G3G2S5"/>